<accession>B4DAQ9</accession>
<dbReference type="AlphaFoldDB" id="B4DAQ9"/>
<dbReference type="STRING" id="497964.CfE428DRAFT_6000"/>
<name>B4DAQ9_9BACT</name>
<organism evidence="1 2">
    <name type="scientific">Chthoniobacter flavus Ellin428</name>
    <dbReference type="NCBI Taxonomy" id="497964"/>
    <lineage>
        <taxon>Bacteria</taxon>
        <taxon>Pseudomonadati</taxon>
        <taxon>Verrucomicrobiota</taxon>
        <taxon>Spartobacteria</taxon>
        <taxon>Chthoniobacterales</taxon>
        <taxon>Chthoniobacteraceae</taxon>
        <taxon>Chthoniobacter</taxon>
    </lineage>
</organism>
<dbReference type="Proteomes" id="UP000005824">
    <property type="component" value="Unassembled WGS sequence"/>
</dbReference>
<dbReference type="InParanoid" id="B4DAQ9"/>
<reference evidence="1 2" key="1">
    <citation type="journal article" date="2011" name="J. Bacteriol.">
        <title>Genome sequence of Chthoniobacter flavus Ellin428, an aerobic heterotrophic soil bacterium.</title>
        <authorList>
            <person name="Kant R."/>
            <person name="van Passel M.W."/>
            <person name="Palva A."/>
            <person name="Lucas S."/>
            <person name="Lapidus A."/>
            <person name="Glavina Del Rio T."/>
            <person name="Dalin E."/>
            <person name="Tice H."/>
            <person name="Bruce D."/>
            <person name="Goodwin L."/>
            <person name="Pitluck S."/>
            <person name="Larimer F.W."/>
            <person name="Land M.L."/>
            <person name="Hauser L."/>
            <person name="Sangwan P."/>
            <person name="de Vos W.M."/>
            <person name="Janssen P.H."/>
            <person name="Smidt H."/>
        </authorList>
    </citation>
    <scope>NUCLEOTIDE SEQUENCE [LARGE SCALE GENOMIC DNA]</scope>
    <source>
        <strain evidence="1 2">Ellin428</strain>
    </source>
</reference>
<evidence type="ECO:0000313" key="2">
    <source>
        <dbReference type="Proteomes" id="UP000005824"/>
    </source>
</evidence>
<gene>
    <name evidence="1" type="ORF">CfE428DRAFT_6000</name>
</gene>
<proteinExistence type="predicted"/>
<comment type="caution">
    <text evidence="1">The sequence shown here is derived from an EMBL/GenBank/DDBJ whole genome shotgun (WGS) entry which is preliminary data.</text>
</comment>
<protein>
    <submittedName>
        <fullName evidence="1">Uncharacterized protein</fullName>
    </submittedName>
</protein>
<sequence>MPADREHKITDRYVRAFLLFSTFHPMQGYAPIVSPTADAEKEVFEVTGLDRFSVNGACIWPGGTLSNTIQSVSGSTWGGRNFGGYEGFMHTLVNHHTNYAFASTGAAKVPFNQATFGFGGGEIQLTIKFGPTQVLQNIKLNFPSASWPRAAEMVPAQPRGGFVKGNPECDG</sequence>
<keyword evidence="2" id="KW-1185">Reference proteome</keyword>
<dbReference type="EMBL" id="ABVL01000032">
    <property type="protein sequence ID" value="EDY16469.1"/>
    <property type="molecule type" value="Genomic_DNA"/>
</dbReference>
<evidence type="ECO:0000313" key="1">
    <source>
        <dbReference type="EMBL" id="EDY16469.1"/>
    </source>
</evidence>